<dbReference type="PANTHER" id="PTHR32295">
    <property type="entry name" value="IQ-DOMAIN 5-RELATED"/>
    <property type="match status" value="1"/>
</dbReference>
<feature type="compositionally biased region" description="Basic residues" evidence="3">
    <location>
        <begin position="15"/>
        <end position="34"/>
    </location>
</feature>
<evidence type="ECO:0000256" key="1">
    <source>
        <dbReference type="ARBA" id="ARBA00022860"/>
    </source>
</evidence>
<dbReference type="OMA" id="RYMHTVA"/>
<keyword evidence="1" id="KW-0112">Calmodulin-binding</keyword>
<keyword evidence="5" id="KW-1185">Reference proteome</keyword>
<protein>
    <submittedName>
        <fullName evidence="4">Protein iq-domain 1</fullName>
    </submittedName>
</protein>
<dbReference type="SMR" id="A0A1J6IEJ7"/>
<proteinExistence type="inferred from homology"/>
<dbReference type="GeneID" id="109225437"/>
<dbReference type="InterPro" id="IPR000048">
    <property type="entry name" value="IQ_motif_EF-hand-BS"/>
</dbReference>
<gene>
    <name evidence="4" type="primary">IQD1_6</name>
    <name evidence="4" type="ORF">A4A49_12161</name>
</gene>
<dbReference type="Gramene" id="OIT03326">
    <property type="protein sequence ID" value="OIT03326"/>
    <property type="gene ID" value="A4A49_12161"/>
</dbReference>
<organism evidence="4 5">
    <name type="scientific">Nicotiana attenuata</name>
    <name type="common">Coyote tobacco</name>
    <dbReference type="NCBI Taxonomy" id="49451"/>
    <lineage>
        <taxon>Eukaryota</taxon>
        <taxon>Viridiplantae</taxon>
        <taxon>Streptophyta</taxon>
        <taxon>Embryophyta</taxon>
        <taxon>Tracheophyta</taxon>
        <taxon>Spermatophyta</taxon>
        <taxon>Magnoliopsida</taxon>
        <taxon>eudicotyledons</taxon>
        <taxon>Gunneridae</taxon>
        <taxon>Pentapetalae</taxon>
        <taxon>asterids</taxon>
        <taxon>lamiids</taxon>
        <taxon>Solanales</taxon>
        <taxon>Solanaceae</taxon>
        <taxon>Nicotianoideae</taxon>
        <taxon>Nicotianeae</taxon>
        <taxon>Nicotiana</taxon>
    </lineage>
</organism>
<feature type="region of interest" description="Disordered" evidence="3">
    <location>
        <begin position="295"/>
        <end position="426"/>
    </location>
</feature>
<feature type="compositionally biased region" description="Low complexity" evidence="3">
    <location>
        <begin position="48"/>
        <end position="57"/>
    </location>
</feature>
<feature type="region of interest" description="Disordered" evidence="3">
    <location>
        <begin position="15"/>
        <end position="57"/>
    </location>
</feature>
<dbReference type="PROSITE" id="PS50096">
    <property type="entry name" value="IQ"/>
    <property type="match status" value="1"/>
</dbReference>
<evidence type="ECO:0000313" key="4">
    <source>
        <dbReference type="EMBL" id="OIT03326.1"/>
    </source>
</evidence>
<feature type="compositionally biased region" description="Polar residues" evidence="3">
    <location>
        <begin position="328"/>
        <end position="344"/>
    </location>
</feature>
<reference evidence="4" key="1">
    <citation type="submission" date="2016-11" db="EMBL/GenBank/DDBJ databases">
        <title>The genome of Nicotiana attenuata.</title>
        <authorList>
            <person name="Xu S."/>
            <person name="Brockmoeller T."/>
            <person name="Gaquerel E."/>
            <person name="Navarro A."/>
            <person name="Kuhl H."/>
            <person name="Gase K."/>
            <person name="Ling Z."/>
            <person name="Zhou W."/>
            <person name="Kreitzer C."/>
            <person name="Stanke M."/>
            <person name="Tang H."/>
            <person name="Lyons E."/>
            <person name="Pandey P."/>
            <person name="Pandey S.P."/>
            <person name="Timmermann B."/>
            <person name="Baldwin I.T."/>
        </authorList>
    </citation>
    <scope>NUCLEOTIDE SEQUENCE [LARGE SCALE GENOMIC DNA]</scope>
    <source>
        <strain evidence="4">UT</strain>
    </source>
</reference>
<feature type="compositionally biased region" description="Polar residues" evidence="3">
    <location>
        <begin position="301"/>
        <end position="313"/>
    </location>
</feature>
<dbReference type="SMART" id="SM00015">
    <property type="entry name" value="IQ"/>
    <property type="match status" value="1"/>
</dbReference>
<comment type="caution">
    <text evidence="4">The sequence shown here is derived from an EMBL/GenBank/DDBJ whole genome shotgun (WGS) entry which is preliminary data.</text>
</comment>
<dbReference type="OrthoDB" id="1923765at2759"/>
<dbReference type="STRING" id="49451.A0A1J6IEJ7"/>
<evidence type="ECO:0000256" key="2">
    <source>
        <dbReference type="ARBA" id="ARBA00024341"/>
    </source>
</evidence>
<dbReference type="EMBL" id="MJEQ01037187">
    <property type="protein sequence ID" value="OIT03326.1"/>
    <property type="molecule type" value="Genomic_DNA"/>
</dbReference>
<evidence type="ECO:0000313" key="5">
    <source>
        <dbReference type="Proteomes" id="UP000187609"/>
    </source>
</evidence>
<dbReference type="KEGG" id="nau:109225437"/>
<dbReference type="Gene3D" id="1.20.5.190">
    <property type="match status" value="1"/>
</dbReference>
<sequence>MGKKGSCFSAVKKVLSTKKKKKEKQNQKSRKWFWKQKSADLDSSGAHTTTADPAAAPPTEQMRFVEAENEQNEHSYAGALATAVTVRELGESKEEFAAIKIQTAFRGYLARRGFRALRGLVRLKKMIEGQSVKRQATSALRYMHTVARVQSEIHTRRIRMLEDNMALFQQKNEKEQERLIASKFGDNWNDSTQSREQVEANLQSKQEAALRRERALAYAYTHQKTQRHPSKATNLTITDPNNTQWGWSCLERRMASRLWEDKSAFDKEFNTVHKTAKIPTNHATSVEFDHSRRDFHLDNVPSPTAHKQSQSPSTPRPKPVRIRLANPRRSSNVDGDSRSISIAQSDRGRRHSISSTRDHESLARSPPVPSYMAAKESAKTTKSHLPSPLGFKKNGTPEKGTGNSAKKRLSFSTSPRSPRRHSDPQS</sequence>
<accession>A0A1J6IEJ7</accession>
<dbReference type="AlphaFoldDB" id="A0A1J6IEJ7"/>
<dbReference type="GO" id="GO:0005516">
    <property type="term" value="F:calmodulin binding"/>
    <property type="evidence" value="ECO:0007669"/>
    <property type="project" value="UniProtKB-KW"/>
</dbReference>
<comment type="similarity">
    <text evidence="2">Belongs to the IQD family.</text>
</comment>
<name>A0A1J6IEJ7_NICAT</name>
<evidence type="ECO:0000256" key="3">
    <source>
        <dbReference type="SAM" id="MobiDB-lite"/>
    </source>
</evidence>
<dbReference type="Proteomes" id="UP000187609">
    <property type="component" value="Unassembled WGS sequence"/>
</dbReference>
<dbReference type="Pfam" id="PF00612">
    <property type="entry name" value="IQ"/>
    <property type="match status" value="1"/>
</dbReference>
<dbReference type="PANTHER" id="PTHR32295:SF216">
    <property type="entry name" value="PROTEIN IQ-DOMAIN 3"/>
    <property type="match status" value="1"/>
</dbReference>